<reference evidence="1 2" key="1">
    <citation type="submission" date="2017-08" db="EMBL/GenBank/DDBJ databases">
        <title>Complete genome sequence of Mucilaginibacter sp. strain BJC16-A31.</title>
        <authorList>
            <consortium name="Henan University of Science and Technology"/>
            <person name="You X."/>
        </authorList>
    </citation>
    <scope>NUCLEOTIDE SEQUENCE [LARGE SCALE GENOMIC DNA]</scope>
    <source>
        <strain evidence="1 2">BJC16-A31</strain>
    </source>
</reference>
<organism evidence="1 2">
    <name type="scientific">Mucilaginibacter xinganensis</name>
    <dbReference type="NCBI Taxonomy" id="1234841"/>
    <lineage>
        <taxon>Bacteria</taxon>
        <taxon>Pseudomonadati</taxon>
        <taxon>Bacteroidota</taxon>
        <taxon>Sphingobacteriia</taxon>
        <taxon>Sphingobacteriales</taxon>
        <taxon>Sphingobacteriaceae</taxon>
        <taxon>Mucilaginibacter</taxon>
    </lineage>
</organism>
<dbReference type="NCBIfam" id="TIGR04131">
    <property type="entry name" value="Bac_Flav_CTERM"/>
    <property type="match status" value="1"/>
</dbReference>
<keyword evidence="2" id="KW-1185">Reference proteome</keyword>
<dbReference type="Pfam" id="PF13585">
    <property type="entry name" value="CHU_C"/>
    <property type="match status" value="1"/>
</dbReference>
<dbReference type="OrthoDB" id="9765926at2"/>
<evidence type="ECO:0000313" key="1">
    <source>
        <dbReference type="EMBL" id="ASU34313.1"/>
    </source>
</evidence>
<evidence type="ECO:0000313" key="2">
    <source>
        <dbReference type="Proteomes" id="UP000215002"/>
    </source>
</evidence>
<dbReference type="KEGG" id="muc:MuYL_2426"/>
<gene>
    <name evidence="1" type="ORF">MuYL_2426</name>
</gene>
<evidence type="ECO:0008006" key="3">
    <source>
        <dbReference type="Google" id="ProtNLM"/>
    </source>
</evidence>
<dbReference type="EMBL" id="CP022743">
    <property type="protein sequence ID" value="ASU34313.1"/>
    <property type="molecule type" value="Genomic_DNA"/>
</dbReference>
<dbReference type="RefSeq" id="WP_157740772.1">
    <property type="nucleotide sequence ID" value="NZ_CP022743.1"/>
</dbReference>
<dbReference type="InterPro" id="IPR026341">
    <property type="entry name" value="T9SS_type_B"/>
</dbReference>
<protein>
    <recommendedName>
        <fullName evidence="3">Gliding motility-associated C-terminal domain-containing protein</fullName>
    </recommendedName>
</protein>
<dbReference type="Proteomes" id="UP000215002">
    <property type="component" value="Chromosome"/>
</dbReference>
<proteinExistence type="predicted"/>
<sequence>MKVYKVLTIVDSFSPNGDGINDCWYIKNIDNYPKADVSVFSRYGQRVFQSIGYSKPWDGRFNGAYLPAGTYY</sequence>
<name>A0A223NWR0_9SPHI</name>
<accession>A0A223NWR0</accession>
<dbReference type="AlphaFoldDB" id="A0A223NWR0"/>